<feature type="binding site" evidence="7">
    <location>
        <position position="71"/>
    </location>
    <ligand>
        <name>substrate</name>
    </ligand>
</feature>
<dbReference type="GO" id="GO:0006144">
    <property type="term" value="P:purine nucleobase metabolic process"/>
    <property type="evidence" value="ECO:0007669"/>
    <property type="project" value="UniProtKB-KW"/>
</dbReference>
<dbReference type="PRINTS" id="PR00189">
    <property type="entry name" value="TRNSTHYRETIN"/>
</dbReference>
<evidence type="ECO:0000256" key="5">
    <source>
        <dbReference type="ARBA" id="ARBA00022631"/>
    </source>
</evidence>
<keyword evidence="11" id="KW-1185">Reference proteome</keyword>
<dbReference type="NCBIfam" id="TIGR02962">
    <property type="entry name" value="hdxy_isourate"/>
    <property type="match status" value="1"/>
</dbReference>
<comment type="subunit">
    <text evidence="4 8">Homotetramer.</text>
</comment>
<dbReference type="PANTHER" id="PTHR10395:SF7">
    <property type="entry name" value="5-HYDROXYISOURATE HYDROLASE"/>
    <property type="match status" value="1"/>
</dbReference>
<dbReference type="EnsemblMetazoa" id="SCAU003900-RA">
    <property type="protein sequence ID" value="SCAU003900-PA"/>
    <property type="gene ID" value="SCAU003900"/>
</dbReference>
<dbReference type="STRING" id="35570.A0A1I8P186"/>
<comment type="function">
    <text evidence="2">Catalyzes the hydrolysis of 5-hydroxyisourate (HIU) to 2-oxo-4-hydroxy-4-carboxy-5-ureidoimidazoline (OHCU).</text>
</comment>
<dbReference type="OrthoDB" id="10265230at2759"/>
<dbReference type="InterPro" id="IPR000895">
    <property type="entry name" value="Transthyretin/HIU_hydrolase"/>
</dbReference>
<comment type="catalytic activity">
    <reaction evidence="1 8">
        <text>5-hydroxyisourate + H2O = 5-hydroxy-2-oxo-4-ureido-2,5-dihydro-1H-imidazole-5-carboxylate + H(+)</text>
        <dbReference type="Rhea" id="RHEA:23736"/>
        <dbReference type="ChEBI" id="CHEBI:15377"/>
        <dbReference type="ChEBI" id="CHEBI:15378"/>
        <dbReference type="ChEBI" id="CHEBI:18072"/>
        <dbReference type="ChEBI" id="CHEBI:58639"/>
        <dbReference type="EC" id="3.5.2.17"/>
    </reaction>
</comment>
<dbReference type="CDD" id="cd05822">
    <property type="entry name" value="TLP_HIUase"/>
    <property type="match status" value="1"/>
</dbReference>
<evidence type="ECO:0000313" key="10">
    <source>
        <dbReference type="EnsemblMetazoa" id="SCAU003900-PA"/>
    </source>
</evidence>
<accession>A0A1I8P186</accession>
<evidence type="ECO:0000256" key="2">
    <source>
        <dbReference type="ARBA" id="ARBA00002704"/>
    </source>
</evidence>
<dbReference type="VEuPathDB" id="VectorBase:SCAU003900"/>
<evidence type="ECO:0000259" key="9">
    <source>
        <dbReference type="SMART" id="SM00095"/>
    </source>
</evidence>
<proteinExistence type="inferred from homology"/>
<dbReference type="GO" id="GO:0033971">
    <property type="term" value="F:hydroxyisourate hydrolase activity"/>
    <property type="evidence" value="ECO:0007669"/>
    <property type="project" value="UniProtKB-EC"/>
</dbReference>
<name>A0A1I8P186_STOCA</name>
<dbReference type="InterPro" id="IPR023419">
    <property type="entry name" value="Transthyretin_CS"/>
</dbReference>
<dbReference type="SMART" id="SM00095">
    <property type="entry name" value="TR_THY"/>
    <property type="match status" value="1"/>
</dbReference>
<dbReference type="Gene3D" id="2.60.40.180">
    <property type="entry name" value="Transthyretin/hydroxyisourate hydrolase domain"/>
    <property type="match status" value="1"/>
</dbReference>
<feature type="binding site" evidence="7">
    <location>
        <position position="32"/>
    </location>
    <ligand>
        <name>substrate</name>
    </ligand>
</feature>
<dbReference type="AlphaFoldDB" id="A0A1I8P186"/>
<dbReference type="InterPro" id="IPR036817">
    <property type="entry name" value="Transthyretin/HIU_hydrolase_sf"/>
</dbReference>
<keyword evidence="6 8" id="KW-0378">Hydrolase</keyword>
<dbReference type="EC" id="3.5.2.17" evidence="8"/>
<dbReference type="PANTHER" id="PTHR10395">
    <property type="entry name" value="URICASE AND TRANSTHYRETIN-RELATED"/>
    <property type="match status" value="1"/>
</dbReference>
<evidence type="ECO:0000256" key="7">
    <source>
        <dbReference type="PIRSR" id="PIRSR600895-51"/>
    </source>
</evidence>
<reference evidence="10" key="1">
    <citation type="submission" date="2020-05" db="UniProtKB">
        <authorList>
            <consortium name="EnsemblMetazoa"/>
        </authorList>
    </citation>
    <scope>IDENTIFICATION</scope>
    <source>
        <strain evidence="10">USDA</strain>
    </source>
</reference>
<feature type="domain" description="Transthyretin/hydroxyisourate hydrolase" evidence="9">
    <location>
        <begin position="24"/>
        <end position="136"/>
    </location>
</feature>
<dbReference type="PROSITE" id="PS00769">
    <property type="entry name" value="TRANSTHYRETIN_2"/>
    <property type="match status" value="1"/>
</dbReference>
<evidence type="ECO:0000256" key="1">
    <source>
        <dbReference type="ARBA" id="ARBA00001043"/>
    </source>
</evidence>
<dbReference type="Pfam" id="PF00576">
    <property type="entry name" value="Transthyretin"/>
    <property type="match status" value="1"/>
</dbReference>
<organism evidence="10 11">
    <name type="scientific">Stomoxys calcitrans</name>
    <name type="common">Stable fly</name>
    <name type="synonym">Conops calcitrans</name>
    <dbReference type="NCBI Taxonomy" id="35570"/>
    <lineage>
        <taxon>Eukaryota</taxon>
        <taxon>Metazoa</taxon>
        <taxon>Ecdysozoa</taxon>
        <taxon>Arthropoda</taxon>
        <taxon>Hexapoda</taxon>
        <taxon>Insecta</taxon>
        <taxon>Pterygota</taxon>
        <taxon>Neoptera</taxon>
        <taxon>Endopterygota</taxon>
        <taxon>Diptera</taxon>
        <taxon>Brachycera</taxon>
        <taxon>Muscomorpha</taxon>
        <taxon>Muscoidea</taxon>
        <taxon>Muscidae</taxon>
        <taxon>Stomoxys</taxon>
    </lineage>
</organism>
<dbReference type="Proteomes" id="UP000095300">
    <property type="component" value="Unassembled WGS sequence"/>
</dbReference>
<evidence type="ECO:0000256" key="8">
    <source>
        <dbReference type="RuleBase" id="RU361270"/>
    </source>
</evidence>
<gene>
    <name evidence="10" type="primary">106087409</name>
</gene>
<sequence>MSNGWERIRLRVETKESLKSGNMDDTRTISCHILDTAVGKAAAGVPLVLYRQLPNDQWQEMGQATTNEDGRVSQLLGFADFQSGIYKLRFNIQPYFEAKKTPSFYPYIEIVVKCERGQHYHIPLLLSPFGYTTYRGT</sequence>
<evidence type="ECO:0000256" key="3">
    <source>
        <dbReference type="ARBA" id="ARBA00009850"/>
    </source>
</evidence>
<dbReference type="InterPro" id="IPR014306">
    <property type="entry name" value="Hydroxyisourate_hydrolase"/>
</dbReference>
<feature type="binding site" evidence="7">
    <location>
        <position position="134"/>
    </location>
    <ligand>
        <name>substrate</name>
    </ligand>
</feature>
<evidence type="ECO:0000256" key="4">
    <source>
        <dbReference type="ARBA" id="ARBA00011881"/>
    </source>
</evidence>
<keyword evidence="5 8" id="KW-0659">Purine metabolism</keyword>
<protein>
    <recommendedName>
        <fullName evidence="8">5-hydroxyisourate hydrolase</fullName>
        <shortName evidence="8">HIU hydrolase</shortName>
        <shortName evidence="8">HIUHase</shortName>
        <ecNumber evidence="8">3.5.2.17</ecNumber>
    </recommendedName>
</protein>
<dbReference type="SUPFAM" id="SSF49472">
    <property type="entry name" value="Transthyretin (synonym: prealbumin)"/>
    <property type="match status" value="1"/>
</dbReference>
<comment type="similarity">
    <text evidence="3 8">Belongs to the transthyretin family. 5-hydroxyisourate hydrolase subfamily.</text>
</comment>
<evidence type="ECO:0000256" key="6">
    <source>
        <dbReference type="ARBA" id="ARBA00022801"/>
    </source>
</evidence>
<dbReference type="InterPro" id="IPR023416">
    <property type="entry name" value="Transthyretin/HIU_hydrolase_d"/>
</dbReference>
<evidence type="ECO:0000313" key="11">
    <source>
        <dbReference type="Proteomes" id="UP000095300"/>
    </source>
</evidence>
<dbReference type="KEGG" id="scac:106087409"/>